<dbReference type="OrthoDB" id="69764at2"/>
<evidence type="ECO:0000256" key="1">
    <source>
        <dbReference type="SAM" id="MobiDB-lite"/>
    </source>
</evidence>
<gene>
    <name evidence="2" type="ORF">WG78_02720</name>
</gene>
<reference evidence="2 3" key="1">
    <citation type="submission" date="2015-07" db="EMBL/GenBank/DDBJ databases">
        <title>Draft genome sequence of the Amantichitinum ursilacus IGB-41, a new chitin-degrading bacterium.</title>
        <authorList>
            <person name="Kirstahler P."/>
            <person name="Guenther M."/>
            <person name="Grumaz C."/>
            <person name="Rupp S."/>
            <person name="Zibek S."/>
            <person name="Sohn K."/>
        </authorList>
    </citation>
    <scope>NUCLEOTIDE SEQUENCE [LARGE SCALE GENOMIC DNA]</scope>
    <source>
        <strain evidence="2 3">IGB-41</strain>
    </source>
</reference>
<accession>A0A0N0XKB2</accession>
<evidence type="ECO:0000313" key="3">
    <source>
        <dbReference type="Proteomes" id="UP000037939"/>
    </source>
</evidence>
<feature type="region of interest" description="Disordered" evidence="1">
    <location>
        <begin position="1"/>
        <end position="26"/>
    </location>
</feature>
<proteinExistence type="predicted"/>
<feature type="compositionally biased region" description="Low complexity" evidence="1">
    <location>
        <begin position="14"/>
        <end position="26"/>
    </location>
</feature>
<dbReference type="Proteomes" id="UP000037939">
    <property type="component" value="Unassembled WGS sequence"/>
</dbReference>
<dbReference type="Pfam" id="PF11528">
    <property type="entry name" value="DUF3224"/>
    <property type="match status" value="1"/>
</dbReference>
<dbReference type="STRING" id="857265.WG78_02720"/>
<dbReference type="InterPro" id="IPR021607">
    <property type="entry name" value="DUF3224"/>
</dbReference>
<evidence type="ECO:0000313" key="2">
    <source>
        <dbReference type="EMBL" id="KPC54454.1"/>
    </source>
</evidence>
<dbReference type="PATRIC" id="fig|857265.3.peg.561"/>
<organism evidence="2 3">
    <name type="scientific">Amantichitinum ursilacus</name>
    <dbReference type="NCBI Taxonomy" id="857265"/>
    <lineage>
        <taxon>Bacteria</taxon>
        <taxon>Pseudomonadati</taxon>
        <taxon>Pseudomonadota</taxon>
        <taxon>Betaproteobacteria</taxon>
        <taxon>Neisseriales</taxon>
        <taxon>Chitinibacteraceae</taxon>
        <taxon>Amantichitinum</taxon>
    </lineage>
</organism>
<dbReference type="InterPro" id="IPR023159">
    <property type="entry name" value="SO1590-like_sf"/>
</dbReference>
<dbReference type="EMBL" id="LAQT01000002">
    <property type="protein sequence ID" value="KPC54454.1"/>
    <property type="molecule type" value="Genomic_DNA"/>
</dbReference>
<dbReference type="AlphaFoldDB" id="A0A0N0XKB2"/>
<dbReference type="Gene3D" id="2.40.350.10">
    <property type="entry name" value="SO1590-like"/>
    <property type="match status" value="1"/>
</dbReference>
<dbReference type="SUPFAM" id="SSF159238">
    <property type="entry name" value="SO1590-like"/>
    <property type="match status" value="1"/>
</dbReference>
<sequence length="137" mass="14423">MMTQATGAFSVSMTPTTPDADASPPSLLPQQLGRLQLLKYYSGDLQATGRGQMLTATTEVEGSAGYVAIEHVEGSLHGKRGSFVLQHSGTMARGQPQLSITIVPDSGTGDLFGISGRCQIVLQDGGHSYVLDYELHG</sequence>
<dbReference type="RefSeq" id="WP_053936252.1">
    <property type="nucleotide sequence ID" value="NZ_LAQT01000002.1"/>
</dbReference>
<feature type="compositionally biased region" description="Polar residues" evidence="1">
    <location>
        <begin position="1"/>
        <end position="13"/>
    </location>
</feature>
<comment type="caution">
    <text evidence="2">The sequence shown here is derived from an EMBL/GenBank/DDBJ whole genome shotgun (WGS) entry which is preliminary data.</text>
</comment>
<protein>
    <recommendedName>
        <fullName evidence="4">DUF3224 domain-containing protein</fullName>
    </recommendedName>
</protein>
<evidence type="ECO:0008006" key="4">
    <source>
        <dbReference type="Google" id="ProtNLM"/>
    </source>
</evidence>
<name>A0A0N0XKB2_9NEIS</name>
<keyword evidence="3" id="KW-1185">Reference proteome</keyword>